<protein>
    <recommendedName>
        <fullName evidence="6">dihydropyrimidine dehydrogenase (NADP(+))</fullName>
        <ecNumber evidence="6">1.3.1.2</ecNumber>
    </recommendedName>
    <alternativeName>
        <fullName evidence="19">Dihydrothymine dehydrogenase</fullName>
    </alternativeName>
    <alternativeName>
        <fullName evidence="18">Dihydrouracil dehydrogenase</fullName>
    </alternativeName>
</protein>
<comment type="cofactor">
    <cofactor evidence="3">
        <name>FAD</name>
        <dbReference type="ChEBI" id="CHEBI:57692"/>
    </cofactor>
</comment>
<dbReference type="PROSITE" id="PS51379">
    <property type="entry name" value="4FE4S_FER_2"/>
    <property type="match status" value="2"/>
</dbReference>
<dbReference type="Gene3D" id="3.20.20.70">
    <property type="entry name" value="Aldolase class I"/>
    <property type="match status" value="1"/>
</dbReference>
<dbReference type="UniPathway" id="UPA00131"/>
<dbReference type="GO" id="GO:0006212">
    <property type="term" value="P:uracil catabolic process"/>
    <property type="evidence" value="ECO:0007669"/>
    <property type="project" value="TreeGrafter"/>
</dbReference>
<keyword evidence="9" id="KW-0288">FMN</keyword>
<feature type="domain" description="4Fe-4S ferredoxin-type" evidence="21">
    <location>
        <begin position="1049"/>
        <end position="1079"/>
    </location>
</feature>
<dbReference type="InterPro" id="IPR023753">
    <property type="entry name" value="FAD/NAD-binding_dom"/>
</dbReference>
<dbReference type="InterPro" id="IPR009051">
    <property type="entry name" value="Helical_ferredxn"/>
</dbReference>
<dbReference type="InterPro" id="IPR017900">
    <property type="entry name" value="4Fe4S_Fe_S_CS"/>
</dbReference>
<dbReference type="InterPro" id="IPR017896">
    <property type="entry name" value="4Fe4S_Fe-S-bd"/>
</dbReference>
<keyword evidence="16" id="KW-0408">Iron</keyword>
<reference evidence="22 23" key="1">
    <citation type="journal article" date="2018" name="Genome Biol. Evol.">
        <title>Multiple Roots of Fruiting Body Formation in Amoebozoa.</title>
        <authorList>
            <person name="Hillmann F."/>
            <person name="Forbes G."/>
            <person name="Novohradska S."/>
            <person name="Ferling I."/>
            <person name="Riege K."/>
            <person name="Groth M."/>
            <person name="Westermann M."/>
            <person name="Marz M."/>
            <person name="Spaller T."/>
            <person name="Winckler T."/>
            <person name="Schaap P."/>
            <person name="Glockner G."/>
        </authorList>
    </citation>
    <scope>NUCLEOTIDE SEQUENCE [LARGE SCALE GENOMIC DNA]</scope>
    <source>
        <strain evidence="22 23">Jena</strain>
    </source>
</reference>
<evidence type="ECO:0000256" key="10">
    <source>
        <dbReference type="ARBA" id="ARBA00022723"/>
    </source>
</evidence>
<dbReference type="GO" id="GO:0017113">
    <property type="term" value="F:dihydropyrimidine dehydrogenase (NADP+) activity"/>
    <property type="evidence" value="ECO:0007669"/>
    <property type="project" value="UniProtKB-EC"/>
</dbReference>
<dbReference type="AlphaFoldDB" id="A0A2P6MWB0"/>
<dbReference type="EC" id="1.3.1.2" evidence="6"/>
<evidence type="ECO:0000259" key="21">
    <source>
        <dbReference type="PROSITE" id="PS51379"/>
    </source>
</evidence>
<evidence type="ECO:0000256" key="9">
    <source>
        <dbReference type="ARBA" id="ARBA00022643"/>
    </source>
</evidence>
<dbReference type="SUPFAM" id="SSF46548">
    <property type="entry name" value="alpha-helical ferredoxin"/>
    <property type="match status" value="1"/>
</dbReference>
<dbReference type="PRINTS" id="PR00419">
    <property type="entry name" value="ADXRDTASE"/>
</dbReference>
<evidence type="ECO:0000256" key="2">
    <source>
        <dbReference type="ARBA" id="ARBA00001966"/>
    </source>
</evidence>
<evidence type="ECO:0000256" key="5">
    <source>
        <dbReference type="ARBA" id="ARBA00010804"/>
    </source>
</evidence>
<dbReference type="SUPFAM" id="SSF51971">
    <property type="entry name" value="Nucleotide-binding domain"/>
    <property type="match status" value="1"/>
</dbReference>
<dbReference type="SUPFAM" id="SSF54862">
    <property type="entry name" value="4Fe-4S ferredoxins"/>
    <property type="match status" value="1"/>
</dbReference>
<dbReference type="FunFam" id="1.10.1060.10:FF:000007">
    <property type="entry name" value="Dihydropyrimidine dehydrogenase [NADP(+)]"/>
    <property type="match status" value="1"/>
</dbReference>
<keyword evidence="11" id="KW-0677">Repeat</keyword>
<keyword evidence="15" id="KW-0560">Oxidoreductase</keyword>
<dbReference type="InterPro" id="IPR036188">
    <property type="entry name" value="FAD/NAD-bd_sf"/>
</dbReference>
<comment type="caution">
    <text evidence="22">The sequence shown here is derived from an EMBL/GenBank/DDBJ whole genome shotgun (WGS) entry which is preliminary data.</text>
</comment>
<dbReference type="Proteomes" id="UP000241769">
    <property type="component" value="Unassembled WGS sequence"/>
</dbReference>
<name>A0A2P6MWB0_9EUKA</name>
<evidence type="ECO:0000256" key="1">
    <source>
        <dbReference type="ARBA" id="ARBA00001917"/>
    </source>
</evidence>
<dbReference type="FunFam" id="3.20.20.70:FF:000027">
    <property type="entry name" value="Dihydropyrimidine dehydrogenase [NADP(+)]"/>
    <property type="match status" value="1"/>
</dbReference>
<dbReference type="Pfam" id="PF14691">
    <property type="entry name" value="Fer4_20"/>
    <property type="match status" value="1"/>
</dbReference>
<dbReference type="InterPro" id="IPR005720">
    <property type="entry name" value="Dihydroorotate_DH_cat"/>
</dbReference>
<evidence type="ECO:0000256" key="18">
    <source>
        <dbReference type="ARBA" id="ARBA00030119"/>
    </source>
</evidence>
<dbReference type="Pfam" id="PF14697">
    <property type="entry name" value="Fer4_21"/>
    <property type="match status" value="1"/>
</dbReference>
<dbReference type="EMBL" id="MDYQ01000353">
    <property type="protein sequence ID" value="PRP75989.1"/>
    <property type="molecule type" value="Genomic_DNA"/>
</dbReference>
<keyword evidence="8" id="KW-0285">Flavoprotein</keyword>
<dbReference type="PANTHER" id="PTHR43073">
    <property type="entry name" value="DIHYDROPYRIMIDINE DEHYDROGENASE [NADP(+)]"/>
    <property type="match status" value="1"/>
</dbReference>
<dbReference type="FunFam" id="3.30.70.20:FF:000023">
    <property type="entry name" value="Dihydropyrimidine dehydrogenase [NADP(+)]"/>
    <property type="match status" value="1"/>
</dbReference>
<dbReference type="PROSITE" id="PS00198">
    <property type="entry name" value="4FE4S_FER_1"/>
    <property type="match status" value="1"/>
</dbReference>
<sequence length="1147" mass="125112">MFPIALEEQKASDQRRKIKMRIPNSLRLSSLFDNPNNGNWVYNEVYKLTTANAQDTTMKKDVSAVKDIEILALQPTVQKYASLRPSAKTKKEKTLWKRNIDSPSGCNLKNNFDDIKHTTLTERGALFESSRCLKCVDAPCQKSCPTQLDIKSFITSISNKNYYGAAKAIFSDNPVGLTCGMVCPTSDLCVGGCNLAATEEGPINIGGLQQFATEVFKEMGLKQIRDPSAVPVDQLPESYQAKIALIGCGPASISCATFLARMGYSNVEIFEKREYAGTVPPPSMTHDISGGLSSSEIPQYRLPYDVVDFEVRLMTDLGVKIHYGQELGRDFSVESLKEKGYECVFLGIGFPSPKVEKMFENVGEKEGFYSSKDFLPLVTQASKPGMCSCKSQLPALYGKVVVLGAGDTAMDCATSALRCGADRVYIAFRKGSSGIKAVPEEAEAAREEKCEFIPYSLPKEVIVRNGHIRGLELYKMDANDQGDSIIDEDQFVRMKCDFVISAFGSQVPQTLNEKMSPLKLNKWGSANVNLETGQSIDAEWLFCGGDIIGNGMTVEAANDGKTASWHIHKYLQAQYGIPVENSPCLPKFYTEIDAVDVSIEYAGILFPNPFGLASATPCTSSDMIRRSFEAGWGFAVTKTFSLNKDSVTNVSPRIVRGTTSGHHYGPGQGAFLNIELISEKSPQYWCESIKELKRDFPDRIVIASIMSSYNKEDWQELARMAEAAGPDALELNLSCPHGMGERGMGLACGQDPELVLHISEWVSQAVKIPVFVKLTPNVTDITEIAKSAHKGGATGVTAINTISGLMGINSSGYAWPAVGAEQRTTYGGVSGNAARPVALKGVSAIARALPGYPIMGTGGADSADTSIQFFYCGAGVVQICSAVQNQDFTVVEDYILGLKAHLYMQSRPELYLGWSGQSPPKGAIPKHKNNTAAAMGLPKFGNFLRQRHELIRKEKQEKLDGRESEEEKLNEKSTNGSNGVNGHSETAKKIQTVLQQVGKAVPFIGTYNQLNNKQQVVALVDEELCINCGKCYMTCNDSGYQAIEFSAENHIPTVTDKCTGCTLCLSVCPIIDCITMVPRKDEYVPNRGLVQYLLNPSSISNRNNSLNPLAASTAPDMYILHFGHTPPLWLNGTALGYEPRDSGFDPQ</sequence>
<dbReference type="Gene3D" id="3.30.70.20">
    <property type="match status" value="1"/>
</dbReference>
<dbReference type="GO" id="GO:0006210">
    <property type="term" value="P:thymine catabolic process"/>
    <property type="evidence" value="ECO:0007669"/>
    <property type="project" value="TreeGrafter"/>
</dbReference>
<feature type="compositionally biased region" description="Basic and acidic residues" evidence="20">
    <location>
        <begin position="954"/>
        <end position="971"/>
    </location>
</feature>
<evidence type="ECO:0000256" key="17">
    <source>
        <dbReference type="ARBA" id="ARBA00023014"/>
    </source>
</evidence>
<accession>A0A2P6MWB0</accession>
<comment type="cofactor">
    <cofactor evidence="1">
        <name>FMN</name>
        <dbReference type="ChEBI" id="CHEBI:58210"/>
    </cofactor>
</comment>
<evidence type="ECO:0000256" key="20">
    <source>
        <dbReference type="SAM" id="MobiDB-lite"/>
    </source>
</evidence>
<dbReference type="GO" id="GO:0051539">
    <property type="term" value="F:4 iron, 4 sulfur cluster binding"/>
    <property type="evidence" value="ECO:0007669"/>
    <property type="project" value="UniProtKB-KW"/>
</dbReference>
<evidence type="ECO:0000256" key="11">
    <source>
        <dbReference type="ARBA" id="ARBA00022737"/>
    </source>
</evidence>
<dbReference type="OrthoDB" id="4327079at2759"/>
<evidence type="ECO:0000256" key="7">
    <source>
        <dbReference type="ARBA" id="ARBA00022485"/>
    </source>
</evidence>
<evidence type="ECO:0000256" key="4">
    <source>
        <dbReference type="ARBA" id="ARBA00004668"/>
    </source>
</evidence>
<dbReference type="GO" id="GO:0050661">
    <property type="term" value="F:NADP binding"/>
    <property type="evidence" value="ECO:0007669"/>
    <property type="project" value="TreeGrafter"/>
</dbReference>
<dbReference type="GO" id="GO:0002058">
    <property type="term" value="F:uracil binding"/>
    <property type="evidence" value="ECO:0007669"/>
    <property type="project" value="TreeGrafter"/>
</dbReference>
<evidence type="ECO:0000256" key="15">
    <source>
        <dbReference type="ARBA" id="ARBA00023002"/>
    </source>
</evidence>
<feature type="domain" description="4Fe-4S ferredoxin-type" evidence="21">
    <location>
        <begin position="1016"/>
        <end position="1048"/>
    </location>
</feature>
<keyword evidence="17" id="KW-0411">Iron-sulfur</keyword>
<feature type="region of interest" description="Disordered" evidence="20">
    <location>
        <begin position="954"/>
        <end position="983"/>
    </location>
</feature>
<keyword evidence="23" id="KW-1185">Reference proteome</keyword>
<proteinExistence type="inferred from homology"/>
<dbReference type="SUPFAM" id="SSF51395">
    <property type="entry name" value="FMN-linked oxidoreductases"/>
    <property type="match status" value="1"/>
</dbReference>
<feature type="compositionally biased region" description="Polar residues" evidence="20">
    <location>
        <begin position="972"/>
        <end position="983"/>
    </location>
</feature>
<dbReference type="STRING" id="1890364.A0A2P6MWB0"/>
<dbReference type="GO" id="GO:0046872">
    <property type="term" value="F:metal ion binding"/>
    <property type="evidence" value="ECO:0007669"/>
    <property type="project" value="UniProtKB-KW"/>
</dbReference>
<keyword evidence="10" id="KW-0479">Metal-binding</keyword>
<comment type="cofactor">
    <cofactor evidence="2">
        <name>[4Fe-4S] cluster</name>
        <dbReference type="ChEBI" id="CHEBI:49883"/>
    </cofactor>
</comment>
<evidence type="ECO:0000256" key="12">
    <source>
        <dbReference type="ARBA" id="ARBA00022741"/>
    </source>
</evidence>
<evidence type="ECO:0000256" key="3">
    <source>
        <dbReference type="ARBA" id="ARBA00001974"/>
    </source>
</evidence>
<comment type="similarity">
    <text evidence="5">Belongs to the dihydropyrimidine dehydrogenase family.</text>
</comment>
<dbReference type="Gene3D" id="1.10.1060.10">
    <property type="entry name" value="Alpha-helical ferredoxin"/>
    <property type="match status" value="1"/>
</dbReference>
<dbReference type="Gene3D" id="3.50.50.60">
    <property type="entry name" value="FAD/NAD(P)-binding domain"/>
    <property type="match status" value="2"/>
</dbReference>
<organism evidence="22 23">
    <name type="scientific">Planoprotostelium fungivorum</name>
    <dbReference type="NCBI Taxonomy" id="1890364"/>
    <lineage>
        <taxon>Eukaryota</taxon>
        <taxon>Amoebozoa</taxon>
        <taxon>Evosea</taxon>
        <taxon>Variosea</taxon>
        <taxon>Cavosteliida</taxon>
        <taxon>Cavosteliaceae</taxon>
        <taxon>Planoprotostelium</taxon>
    </lineage>
</organism>
<dbReference type="InterPro" id="IPR013785">
    <property type="entry name" value="Aldolase_TIM"/>
</dbReference>
<dbReference type="FunFam" id="3.50.50.60:FF:000061">
    <property type="entry name" value="Dihydropyrimidine dehydrogenase [NADP(+)]"/>
    <property type="match status" value="1"/>
</dbReference>
<dbReference type="PANTHER" id="PTHR43073:SF2">
    <property type="entry name" value="DIHYDROPYRIMIDINE DEHYDROGENASE [NADP(+)]"/>
    <property type="match status" value="1"/>
</dbReference>
<evidence type="ECO:0000256" key="6">
    <source>
        <dbReference type="ARBA" id="ARBA00013004"/>
    </source>
</evidence>
<dbReference type="CDD" id="cd02940">
    <property type="entry name" value="DHPD_FMN"/>
    <property type="match status" value="1"/>
</dbReference>
<comment type="pathway">
    <text evidence="4">Amino-acid biosynthesis; beta-alanine biosynthesis.</text>
</comment>
<dbReference type="InParanoid" id="A0A2P6MWB0"/>
<keyword evidence="12" id="KW-0547">Nucleotide-binding</keyword>
<dbReference type="Pfam" id="PF01180">
    <property type="entry name" value="DHO_dh"/>
    <property type="match status" value="1"/>
</dbReference>
<dbReference type="GO" id="GO:0005829">
    <property type="term" value="C:cytosol"/>
    <property type="evidence" value="ECO:0007669"/>
    <property type="project" value="TreeGrafter"/>
</dbReference>
<dbReference type="GO" id="GO:0019483">
    <property type="term" value="P:beta-alanine biosynthetic process"/>
    <property type="evidence" value="ECO:0007669"/>
    <property type="project" value="UniProtKB-UniPathway"/>
</dbReference>
<keyword evidence="7" id="KW-0004">4Fe-4S</keyword>
<evidence type="ECO:0000256" key="14">
    <source>
        <dbReference type="ARBA" id="ARBA00022857"/>
    </source>
</evidence>
<dbReference type="Pfam" id="PF07992">
    <property type="entry name" value="Pyr_redox_2"/>
    <property type="match status" value="1"/>
</dbReference>
<gene>
    <name evidence="22" type="ORF">PROFUN_01705</name>
</gene>
<dbReference type="FunCoup" id="A0A2P6MWB0">
    <property type="interactions" value="76"/>
</dbReference>
<evidence type="ECO:0000256" key="8">
    <source>
        <dbReference type="ARBA" id="ARBA00022630"/>
    </source>
</evidence>
<evidence type="ECO:0000313" key="23">
    <source>
        <dbReference type="Proteomes" id="UP000241769"/>
    </source>
</evidence>
<keyword evidence="14" id="KW-0521">NADP</keyword>
<keyword evidence="13" id="KW-0274">FAD</keyword>
<evidence type="ECO:0000256" key="13">
    <source>
        <dbReference type="ARBA" id="ARBA00022827"/>
    </source>
</evidence>
<evidence type="ECO:0000256" key="19">
    <source>
        <dbReference type="ARBA" id="ARBA00032722"/>
    </source>
</evidence>
<evidence type="ECO:0000313" key="22">
    <source>
        <dbReference type="EMBL" id="PRP75989.1"/>
    </source>
</evidence>
<dbReference type="InterPro" id="IPR028261">
    <property type="entry name" value="DPD_II"/>
</dbReference>
<evidence type="ECO:0000256" key="16">
    <source>
        <dbReference type="ARBA" id="ARBA00023004"/>
    </source>
</evidence>